<reference evidence="1" key="1">
    <citation type="submission" date="2021-01" db="EMBL/GenBank/DDBJ databases">
        <title>A chromosome-scale assembly of European eel, Anguilla anguilla.</title>
        <authorList>
            <person name="Henkel C."/>
            <person name="Jong-Raadsen S.A."/>
            <person name="Dufour S."/>
            <person name="Weltzien F.-A."/>
            <person name="Palstra A.P."/>
            <person name="Pelster B."/>
            <person name="Spaink H.P."/>
            <person name="Van Den Thillart G.E."/>
            <person name="Jansen H."/>
            <person name="Zahm M."/>
            <person name="Klopp C."/>
            <person name="Cedric C."/>
            <person name="Louis A."/>
            <person name="Berthelot C."/>
            <person name="Parey E."/>
            <person name="Roest Crollius H."/>
            <person name="Montfort J."/>
            <person name="Robinson-Rechavi M."/>
            <person name="Bucao C."/>
            <person name="Bouchez O."/>
            <person name="Gislard M."/>
            <person name="Lluch J."/>
            <person name="Milhes M."/>
            <person name="Lampietro C."/>
            <person name="Lopez Roques C."/>
            <person name="Donnadieu C."/>
            <person name="Braasch I."/>
            <person name="Desvignes T."/>
            <person name="Postlethwait J."/>
            <person name="Bobe J."/>
            <person name="Guiguen Y."/>
            <person name="Dirks R."/>
        </authorList>
    </citation>
    <scope>NUCLEOTIDE SEQUENCE</scope>
    <source>
        <strain evidence="1">Tag_6206</strain>
        <tissue evidence="1">Liver</tissue>
    </source>
</reference>
<proteinExistence type="predicted"/>
<keyword evidence="2" id="KW-1185">Reference proteome</keyword>
<evidence type="ECO:0000313" key="2">
    <source>
        <dbReference type="Proteomes" id="UP001044222"/>
    </source>
</evidence>
<gene>
    <name evidence="1" type="ORF">ANANG_G00252320</name>
</gene>
<dbReference type="AlphaFoldDB" id="A0A9D3LSM1"/>
<name>A0A9D3LSM1_ANGAN</name>
<accession>A0A9D3LSM1</accession>
<comment type="caution">
    <text evidence="1">The sequence shown here is derived from an EMBL/GenBank/DDBJ whole genome shotgun (WGS) entry which is preliminary data.</text>
</comment>
<dbReference type="EMBL" id="JAFIRN010000014">
    <property type="protein sequence ID" value="KAG5836224.1"/>
    <property type="molecule type" value="Genomic_DNA"/>
</dbReference>
<sequence length="73" mass="8313">MRNQASCALLKCSLCHGSKEIIIDPTRRNSKQLHTKRTDTCLGQVKLVNYCGCQDRRRTEALQRSTSCIIFVN</sequence>
<protein>
    <submittedName>
        <fullName evidence="1">Uncharacterized protein</fullName>
    </submittedName>
</protein>
<organism evidence="1 2">
    <name type="scientific">Anguilla anguilla</name>
    <name type="common">European freshwater eel</name>
    <name type="synonym">Muraena anguilla</name>
    <dbReference type="NCBI Taxonomy" id="7936"/>
    <lineage>
        <taxon>Eukaryota</taxon>
        <taxon>Metazoa</taxon>
        <taxon>Chordata</taxon>
        <taxon>Craniata</taxon>
        <taxon>Vertebrata</taxon>
        <taxon>Euteleostomi</taxon>
        <taxon>Actinopterygii</taxon>
        <taxon>Neopterygii</taxon>
        <taxon>Teleostei</taxon>
        <taxon>Anguilliformes</taxon>
        <taxon>Anguillidae</taxon>
        <taxon>Anguilla</taxon>
    </lineage>
</organism>
<evidence type="ECO:0000313" key="1">
    <source>
        <dbReference type="EMBL" id="KAG5836224.1"/>
    </source>
</evidence>
<dbReference type="Proteomes" id="UP001044222">
    <property type="component" value="Chromosome 14"/>
</dbReference>